<protein>
    <submittedName>
        <fullName evidence="1">Heme-binding protein</fullName>
    </submittedName>
</protein>
<name>A0ACC6UCY4_9BURK</name>
<organism evidence="1 2">
    <name type="scientific">Paraburkholderia phymatum</name>
    <dbReference type="NCBI Taxonomy" id="148447"/>
    <lineage>
        <taxon>Bacteria</taxon>
        <taxon>Pseudomonadati</taxon>
        <taxon>Pseudomonadota</taxon>
        <taxon>Betaproteobacteria</taxon>
        <taxon>Burkholderiales</taxon>
        <taxon>Burkholderiaceae</taxon>
        <taxon>Paraburkholderia</taxon>
    </lineage>
</organism>
<accession>A0ACC6UCY4</accession>
<keyword evidence="2" id="KW-1185">Reference proteome</keyword>
<sequence>MEAGSRRKEIMFCPADAARALDRPTLLLRNQMPKAKNAITLGAFAVASLTSLSTAHAQVSTSGYVLPMNLAFEAALEAVQTCSAKGYAVTATVVDVAGTPQAVLRGDHAAIHTKDSSYRKAYTAASMGPVFHFERTSQFLDLLISKFPPLAAQSLASTPNVTTLPGGVAIKVGDEIVAGIGVGGSPGGDKDEACALAAVAKIKGKLSH</sequence>
<gene>
    <name evidence="1" type="ORF">AB4Y32_38565</name>
</gene>
<comment type="caution">
    <text evidence="1">The sequence shown here is derived from an EMBL/GenBank/DDBJ whole genome shotgun (WGS) entry which is preliminary data.</text>
</comment>
<reference evidence="1" key="1">
    <citation type="submission" date="2024-07" db="EMBL/GenBank/DDBJ databases">
        <title>A survey of Mimosa microsymbionts across Brazilian biomes reveals a high diversity of Paraburkholderia nodulating endemic species, but also that Cupriavidus is common as a symbiont of widespread species.</title>
        <authorList>
            <person name="Rouws L."/>
            <person name="Barauna A."/>
            <person name="Beukes C."/>
            <person name="Rouws J.R.C."/>
            <person name="De Faria S.M."/>
            <person name="Gross E."/>
            <person name="Bueno Dos Reis Junior F."/>
            <person name="Simon M.F."/>
            <person name="Maluk M."/>
            <person name="Odee D.W."/>
            <person name="Kenicer G."/>
            <person name="Young J.P.W."/>
            <person name="Reis V.M."/>
            <person name="Zilli J."/>
            <person name="James E.K."/>
        </authorList>
    </citation>
    <scope>NUCLEOTIDE SEQUENCE</scope>
    <source>
        <strain evidence="1">EG181B</strain>
    </source>
</reference>
<evidence type="ECO:0000313" key="2">
    <source>
        <dbReference type="Proteomes" id="UP001558850"/>
    </source>
</evidence>
<proteinExistence type="predicted"/>
<dbReference type="Proteomes" id="UP001558850">
    <property type="component" value="Unassembled WGS sequence"/>
</dbReference>
<dbReference type="EMBL" id="JBFRCH010000056">
    <property type="protein sequence ID" value="MEX3937570.1"/>
    <property type="molecule type" value="Genomic_DNA"/>
</dbReference>
<evidence type="ECO:0000313" key="1">
    <source>
        <dbReference type="EMBL" id="MEX3937570.1"/>
    </source>
</evidence>